<dbReference type="RefSeq" id="WP_228345510.1">
    <property type="nucleotide sequence ID" value="NZ_CP046056.1"/>
</dbReference>
<feature type="domain" description="Thioredoxin" evidence="5">
    <location>
        <begin position="41"/>
        <end position="201"/>
    </location>
</feature>
<keyword evidence="7" id="KW-1185">Reference proteome</keyword>
<organism evidence="6 7">
    <name type="scientific">Venatoribacter cucullus</name>
    <dbReference type="NCBI Taxonomy" id="2661630"/>
    <lineage>
        <taxon>Bacteria</taxon>
        <taxon>Pseudomonadati</taxon>
        <taxon>Pseudomonadota</taxon>
        <taxon>Gammaproteobacteria</taxon>
        <taxon>Oceanospirillales</taxon>
        <taxon>Oceanospirillaceae</taxon>
        <taxon>Venatoribacter</taxon>
    </lineage>
</organism>
<dbReference type="Gene3D" id="3.40.30.10">
    <property type="entry name" value="Glutaredoxin"/>
    <property type="match status" value="1"/>
</dbReference>
<name>A0A9X7UU86_9GAMM</name>
<protein>
    <submittedName>
        <fullName evidence="6">Redoxin domain-containing protein</fullName>
    </submittedName>
</protein>
<feature type="binding site" evidence="3">
    <location>
        <position position="83"/>
    </location>
    <ligand>
        <name>Cu cation</name>
        <dbReference type="ChEBI" id="CHEBI:23378"/>
    </ligand>
</feature>
<evidence type="ECO:0000313" key="7">
    <source>
        <dbReference type="Proteomes" id="UP000596074"/>
    </source>
</evidence>
<keyword evidence="4" id="KW-1015">Disulfide bond</keyword>
<evidence type="ECO:0000256" key="3">
    <source>
        <dbReference type="PIRSR" id="PIRSR603782-1"/>
    </source>
</evidence>
<feature type="disulfide bond" description="Redox-active" evidence="4">
    <location>
        <begin position="79"/>
        <end position="83"/>
    </location>
</feature>
<reference evidence="6 7" key="1">
    <citation type="submission" date="2019-11" db="EMBL/GenBank/DDBJ databases">
        <title>Venatorbacter sp. nov. a predator of Campylobacter and other Gram-negative bacteria.</title>
        <authorList>
            <person name="Saeedi A."/>
            <person name="Cummings N.J."/>
            <person name="Connerton I.F."/>
            <person name="Connerton P.L."/>
        </authorList>
    </citation>
    <scope>NUCLEOTIDE SEQUENCE [LARGE SCALE GENOMIC DNA]</scope>
    <source>
        <strain evidence="6">XL5</strain>
    </source>
</reference>
<keyword evidence="2 3" id="KW-0186">Copper</keyword>
<dbReference type="PANTHER" id="PTHR12151:SF25">
    <property type="entry name" value="LINALOOL DEHYDRATASE_ISOMERASE DOMAIN-CONTAINING PROTEIN"/>
    <property type="match status" value="1"/>
</dbReference>
<evidence type="ECO:0000256" key="1">
    <source>
        <dbReference type="ARBA" id="ARBA00010996"/>
    </source>
</evidence>
<dbReference type="InterPro" id="IPR036249">
    <property type="entry name" value="Thioredoxin-like_sf"/>
</dbReference>
<comment type="similarity">
    <text evidence="1">Belongs to the SCO1/2 family.</text>
</comment>
<dbReference type="Pfam" id="PF02630">
    <property type="entry name" value="SCO1-SenC"/>
    <property type="match status" value="1"/>
</dbReference>
<dbReference type="PROSITE" id="PS51352">
    <property type="entry name" value="THIOREDOXIN_2"/>
    <property type="match status" value="1"/>
</dbReference>
<keyword evidence="3" id="KW-0479">Metal-binding</keyword>
<dbReference type="SUPFAM" id="SSF52833">
    <property type="entry name" value="Thioredoxin-like"/>
    <property type="match status" value="1"/>
</dbReference>
<dbReference type="Proteomes" id="UP000596074">
    <property type="component" value="Chromosome"/>
</dbReference>
<gene>
    <name evidence="6" type="ORF">GJQ55_00245</name>
</gene>
<evidence type="ECO:0000313" key="6">
    <source>
        <dbReference type="EMBL" id="QQD23000.1"/>
    </source>
</evidence>
<evidence type="ECO:0000256" key="4">
    <source>
        <dbReference type="PIRSR" id="PIRSR603782-2"/>
    </source>
</evidence>
<dbReference type="KEGG" id="vcw:GJQ55_00245"/>
<evidence type="ECO:0000259" key="5">
    <source>
        <dbReference type="PROSITE" id="PS51352"/>
    </source>
</evidence>
<evidence type="ECO:0000256" key="2">
    <source>
        <dbReference type="ARBA" id="ARBA00023008"/>
    </source>
</evidence>
<dbReference type="PANTHER" id="PTHR12151">
    <property type="entry name" value="ELECTRON TRANSPORT PROTIN SCO1/SENC FAMILY MEMBER"/>
    <property type="match status" value="1"/>
</dbReference>
<dbReference type="InterPro" id="IPR013766">
    <property type="entry name" value="Thioredoxin_domain"/>
</dbReference>
<dbReference type="InterPro" id="IPR003782">
    <property type="entry name" value="SCO1/SenC"/>
</dbReference>
<accession>A0A9X7UU86</accession>
<proteinExistence type="inferred from homology"/>
<sequence length="207" mass="23333">MQRWFLLFLPLLAALSLGIVVAKGPVWQQQALLQQDGVQIFARGLPVSDTQFVDQYGQPVSVAQLRGRHLLLFFGYTFCPDICPTTLMDLNRLWKQLPEAVRADWQVIMVSVDPQRDRPESMAPYLRYFNPSFMAFTGNEAGVKVLAAELNAIYSKVERGPDQPYLMDHSANLVIVDRHGSYRGYIAPPHDAGRMLPLLQAVHQALP</sequence>
<dbReference type="EMBL" id="CP046056">
    <property type="protein sequence ID" value="QQD23000.1"/>
    <property type="molecule type" value="Genomic_DNA"/>
</dbReference>
<dbReference type="GO" id="GO:0046872">
    <property type="term" value="F:metal ion binding"/>
    <property type="evidence" value="ECO:0007669"/>
    <property type="project" value="UniProtKB-KW"/>
</dbReference>
<dbReference type="CDD" id="cd02968">
    <property type="entry name" value="SCO"/>
    <property type="match status" value="1"/>
</dbReference>
<dbReference type="AlphaFoldDB" id="A0A9X7UU86"/>
<feature type="binding site" evidence="3">
    <location>
        <position position="79"/>
    </location>
    <ligand>
        <name>Cu cation</name>
        <dbReference type="ChEBI" id="CHEBI:23378"/>
    </ligand>
</feature>
<feature type="binding site" evidence="3">
    <location>
        <position position="169"/>
    </location>
    <ligand>
        <name>Cu cation</name>
        <dbReference type="ChEBI" id="CHEBI:23378"/>
    </ligand>
</feature>